<comment type="caution">
    <text evidence="5">The sequence shown here is derived from an EMBL/GenBank/DDBJ whole genome shotgun (WGS) entry which is preliminary data.</text>
</comment>
<feature type="compositionally biased region" description="Acidic residues" evidence="3">
    <location>
        <begin position="863"/>
        <end position="879"/>
    </location>
</feature>
<evidence type="ECO:0000256" key="2">
    <source>
        <dbReference type="ARBA" id="ARBA00022801"/>
    </source>
</evidence>
<feature type="region of interest" description="Disordered" evidence="3">
    <location>
        <begin position="104"/>
        <end position="142"/>
    </location>
</feature>
<dbReference type="SUPFAM" id="SSF53098">
    <property type="entry name" value="Ribonuclease H-like"/>
    <property type="match status" value="1"/>
</dbReference>
<dbReference type="GO" id="GO:0005634">
    <property type="term" value="C:nucleus"/>
    <property type="evidence" value="ECO:0007669"/>
    <property type="project" value="TreeGrafter"/>
</dbReference>
<evidence type="ECO:0000256" key="1">
    <source>
        <dbReference type="ARBA" id="ARBA00022722"/>
    </source>
</evidence>
<feature type="compositionally biased region" description="Basic residues" evidence="3">
    <location>
        <begin position="1"/>
        <end position="14"/>
    </location>
</feature>
<dbReference type="EMBL" id="CAKOGP040001758">
    <property type="protein sequence ID" value="CAJ1949061.1"/>
    <property type="molecule type" value="Genomic_DNA"/>
</dbReference>
<evidence type="ECO:0000313" key="6">
    <source>
        <dbReference type="Proteomes" id="UP001295423"/>
    </source>
</evidence>
<feature type="domain" description="3'-5' exonuclease" evidence="4">
    <location>
        <begin position="599"/>
        <end position="703"/>
    </location>
</feature>
<dbReference type="PANTHER" id="PTHR13620">
    <property type="entry name" value="3-5 EXONUCLEASE"/>
    <property type="match status" value="1"/>
</dbReference>
<name>A0AAD2FQD1_9STRA</name>
<feature type="region of interest" description="Disordered" evidence="3">
    <location>
        <begin position="857"/>
        <end position="884"/>
    </location>
</feature>
<reference evidence="5" key="1">
    <citation type="submission" date="2023-08" db="EMBL/GenBank/DDBJ databases">
        <authorList>
            <person name="Audoor S."/>
            <person name="Bilcke G."/>
        </authorList>
    </citation>
    <scope>NUCLEOTIDE SEQUENCE</scope>
</reference>
<accession>A0AAD2FQD1</accession>
<dbReference type="InterPro" id="IPR051132">
    <property type="entry name" value="3-5_Exonuclease_domain"/>
</dbReference>
<dbReference type="Gene3D" id="3.30.420.10">
    <property type="entry name" value="Ribonuclease H-like superfamily/Ribonuclease H"/>
    <property type="match status" value="1"/>
</dbReference>
<keyword evidence="1" id="KW-0540">Nuclease</keyword>
<dbReference type="GO" id="GO:0005737">
    <property type="term" value="C:cytoplasm"/>
    <property type="evidence" value="ECO:0007669"/>
    <property type="project" value="TreeGrafter"/>
</dbReference>
<evidence type="ECO:0000259" key="4">
    <source>
        <dbReference type="Pfam" id="PF01612"/>
    </source>
</evidence>
<dbReference type="InterPro" id="IPR012337">
    <property type="entry name" value="RNaseH-like_sf"/>
</dbReference>
<evidence type="ECO:0000256" key="3">
    <source>
        <dbReference type="SAM" id="MobiDB-lite"/>
    </source>
</evidence>
<dbReference type="InterPro" id="IPR036397">
    <property type="entry name" value="RNaseH_sf"/>
</dbReference>
<proteinExistence type="predicted"/>
<dbReference type="InterPro" id="IPR038765">
    <property type="entry name" value="Papain-like_cys_pep_sf"/>
</dbReference>
<organism evidence="5 6">
    <name type="scientific">Cylindrotheca closterium</name>
    <dbReference type="NCBI Taxonomy" id="2856"/>
    <lineage>
        <taxon>Eukaryota</taxon>
        <taxon>Sar</taxon>
        <taxon>Stramenopiles</taxon>
        <taxon>Ochrophyta</taxon>
        <taxon>Bacillariophyta</taxon>
        <taxon>Bacillariophyceae</taxon>
        <taxon>Bacillariophycidae</taxon>
        <taxon>Bacillariales</taxon>
        <taxon>Bacillariaceae</taxon>
        <taxon>Cylindrotheca</taxon>
    </lineage>
</organism>
<protein>
    <recommendedName>
        <fullName evidence="4">3'-5' exonuclease domain-containing protein</fullName>
    </recommendedName>
</protein>
<dbReference type="GO" id="GO:0003676">
    <property type="term" value="F:nucleic acid binding"/>
    <property type="evidence" value="ECO:0007669"/>
    <property type="project" value="InterPro"/>
</dbReference>
<dbReference type="GO" id="GO:0006139">
    <property type="term" value="P:nucleobase-containing compound metabolic process"/>
    <property type="evidence" value="ECO:0007669"/>
    <property type="project" value="InterPro"/>
</dbReference>
<keyword evidence="2" id="KW-0378">Hydrolase</keyword>
<dbReference type="GO" id="GO:0008408">
    <property type="term" value="F:3'-5' exonuclease activity"/>
    <property type="evidence" value="ECO:0007669"/>
    <property type="project" value="InterPro"/>
</dbReference>
<feature type="region of interest" description="Disordered" evidence="3">
    <location>
        <begin position="1"/>
        <end position="57"/>
    </location>
</feature>
<dbReference type="Pfam" id="PF01612">
    <property type="entry name" value="DNA_pol_A_exo1"/>
    <property type="match status" value="1"/>
</dbReference>
<dbReference type="PANTHER" id="PTHR13620:SF104">
    <property type="entry name" value="EXONUCLEASE 3'-5' DOMAIN-CONTAINING PROTEIN 2"/>
    <property type="match status" value="1"/>
</dbReference>
<dbReference type="SUPFAM" id="SSF54001">
    <property type="entry name" value="Cysteine proteinases"/>
    <property type="match status" value="1"/>
</dbReference>
<gene>
    <name evidence="5" type="ORF">CYCCA115_LOCUS11905</name>
</gene>
<evidence type="ECO:0000313" key="5">
    <source>
        <dbReference type="EMBL" id="CAJ1949061.1"/>
    </source>
</evidence>
<dbReference type="InterPro" id="IPR002562">
    <property type="entry name" value="3'-5'_exonuclease_dom"/>
</dbReference>
<feature type="compositionally biased region" description="Basic and acidic residues" evidence="3">
    <location>
        <begin position="27"/>
        <end position="47"/>
    </location>
</feature>
<dbReference type="Proteomes" id="UP001295423">
    <property type="component" value="Unassembled WGS sequence"/>
</dbReference>
<sequence>MGRPKGSKNKKSNHKAGGDRKSKKFQTAKEEKAKRRHEYFLSRRHQNDPSSAKSPHPMEEAIFKISKELMAEVLDHPSMPKGKFVPNQGTVDFTSGNAWEVKYDEDDDDRSANGIGDYGIGASSDDDKSSASSTRYRQSYTPSQGTPLYNYLMEVQGKIIDDENCQQQKFIHPSKSPLASGLGKSPNPSNFYKDVVVRVWIPDAQFKGLHYKYKCPSCQSDSINTKHQGSWRPAIANGDIHWVFFFRCRCSNKACKNKTFSTISQDFLNDLPSCILDEFEYLFPPKGVGILTDMLRSLSIQTSNHILFGAWTNQVNNIIWQKYYRRSNQYYELLKDWLNKWPSVSDHTGLCPLHATCYDGAPIEPYSAFGASGYHNGILMTVGQARTLFEILEGGKRFCYNQNSFAAWHDDGLRADDTFKICKKVHVTTKGKQRVQAMSSVLTLLSKSGKIVGSTWKMGMSHEVNRSILQGIKAARNYVCAPELKMLQTDNPTGEERPFYEVFPSLHDGTDRSRSLPAIAVPKREIRVFETTAAADGFFYSIIELFTDSHDIHYGLDTEFEIPMPQELTVLSLSFPKYLGVSANLPTAIILHLYKMRGFPESLRRILQKKNMVPMGRQIGGDCSKLEEQYSITIERRVELGSLCKSDRPELTMKAGGLKLKSLMKEYLRSTYPMDKSNAQTTSYARTLTDEDIQYCALDALVSHMVGHLAMESLARKPLCAKGTHTLIDVGSRCTVTFRNRDIAKGTIEFVGTRGEQRRWNGRTIGRCDCLVLVENVMDESHSPNRRHESWPDDALTLKDLANINGPLKLVVGTKQIRVIDGEKEDRDLLPYTFLHKFVQHDKQYFQSLVDMATVHGVSNDDTKEEQEEKEESLDDREGDDGTEHARYQGLTRSQRDIFHQLHKLPLKKNCEATAFFYQMILAATWINNQEDYSNVVTALQSNHNVEDVAAHEFFNRGYWRQRVRRLTPTPENHAGNLEKVKRFVSSDNRFKEYRTVELMKWFEKFIENARQGMYYLPGDMDVYRVERIDKDGLKVYVTDWGTNLNETLHQKYADLVGPYSVGMKSADLLLVLRSFRFNVTIGIGRCGEPDFGTDRHDIIDKTQHWILHTFGILPWPTHKNLLDFLPPSDSTVVGLRPLRFDPNHVRYSETPATKLSNDHYYLSKKLGLAIAPLPVCTKDEFMLYNSELKTIFEQGRNPNINDWNAMACKFLQEAMSEQKQIYPKTVDHLKKYFTSWKHNQRIKLFGKQLNLASNPLMKTLREQSTTKSPTIQTQNLPKQVTHLSRPLEAMPNYVPPDGAPNQTKHVKLEMKQESRNTEDERTYEMLISLTKKELTRQNRRCAWYPYCQSRVWHCLGYKQSSCTFIGKMPQEVKEEYRKTMVEMEVKKKIKSENTKLKRRYKALRQAAKPNSAKAKRKDIPEVMEIIDNGDNNEQVCLPNMYYKLRNMCNIVGEYSMKDLATTGMCVSDQVVDGYISLIINGMHTYRGNNELAGVSSSILLYMRRQGWKGVRHLFAEEKRVHFVPAFFGHYACGHWAAIIIDMTCADNEDGTLVYVDSIPSMRTTNHTEVKKLFTNPGTPYANTKQVLMNSPGQAIYSNDCGMFMLGTFVRWAFWTPQDHLVPKEIQLQHGFTPAQYGIEMRKHVHKSLRDGRINFEDTILQCLLLVDNNK</sequence>
<keyword evidence="6" id="KW-1185">Reference proteome</keyword>